<name>A0A0A9ALQ6_ARUDO</name>
<protein>
    <submittedName>
        <fullName evidence="1">Uncharacterized protein</fullName>
    </submittedName>
</protein>
<accession>A0A0A9ALQ6</accession>
<dbReference type="AlphaFoldDB" id="A0A0A9ALQ6"/>
<sequence length="36" mass="3894">MPGSITVISITMERPRACNNMSTTQSKPISIKSSII</sequence>
<proteinExistence type="predicted"/>
<dbReference type="EMBL" id="GBRH01249873">
    <property type="protein sequence ID" value="JAD48022.1"/>
    <property type="molecule type" value="Transcribed_RNA"/>
</dbReference>
<evidence type="ECO:0000313" key="1">
    <source>
        <dbReference type="EMBL" id="JAD48022.1"/>
    </source>
</evidence>
<organism evidence="1">
    <name type="scientific">Arundo donax</name>
    <name type="common">Giant reed</name>
    <name type="synonym">Donax arundinaceus</name>
    <dbReference type="NCBI Taxonomy" id="35708"/>
    <lineage>
        <taxon>Eukaryota</taxon>
        <taxon>Viridiplantae</taxon>
        <taxon>Streptophyta</taxon>
        <taxon>Embryophyta</taxon>
        <taxon>Tracheophyta</taxon>
        <taxon>Spermatophyta</taxon>
        <taxon>Magnoliopsida</taxon>
        <taxon>Liliopsida</taxon>
        <taxon>Poales</taxon>
        <taxon>Poaceae</taxon>
        <taxon>PACMAD clade</taxon>
        <taxon>Arundinoideae</taxon>
        <taxon>Arundineae</taxon>
        <taxon>Arundo</taxon>
    </lineage>
</organism>
<reference evidence="1" key="1">
    <citation type="submission" date="2014-09" db="EMBL/GenBank/DDBJ databases">
        <authorList>
            <person name="Magalhaes I.L.F."/>
            <person name="Oliveira U."/>
            <person name="Santos F.R."/>
            <person name="Vidigal T.H.D.A."/>
            <person name="Brescovit A.D."/>
            <person name="Santos A.J."/>
        </authorList>
    </citation>
    <scope>NUCLEOTIDE SEQUENCE</scope>
    <source>
        <tissue evidence="1">Shoot tissue taken approximately 20 cm above the soil surface</tissue>
    </source>
</reference>
<reference evidence="1" key="2">
    <citation type="journal article" date="2015" name="Data Brief">
        <title>Shoot transcriptome of the giant reed, Arundo donax.</title>
        <authorList>
            <person name="Barrero R.A."/>
            <person name="Guerrero F.D."/>
            <person name="Moolhuijzen P."/>
            <person name="Goolsby J.A."/>
            <person name="Tidwell J."/>
            <person name="Bellgard S.E."/>
            <person name="Bellgard M.I."/>
        </authorList>
    </citation>
    <scope>NUCLEOTIDE SEQUENCE</scope>
    <source>
        <tissue evidence="1">Shoot tissue taken approximately 20 cm above the soil surface</tissue>
    </source>
</reference>